<dbReference type="SUPFAM" id="SSF53041">
    <property type="entry name" value="Resolvase-like"/>
    <property type="match status" value="1"/>
</dbReference>
<dbReference type="Pfam" id="PF13408">
    <property type="entry name" value="Zn_ribbon_recom"/>
    <property type="match status" value="1"/>
</dbReference>
<dbReference type="EMBL" id="VIEK01000008">
    <property type="protein sequence ID" value="TQE88450.1"/>
    <property type="molecule type" value="Genomic_DNA"/>
</dbReference>
<dbReference type="InterPro" id="IPR036162">
    <property type="entry name" value="Resolvase-like_N_sf"/>
</dbReference>
<dbReference type="PROSITE" id="PS51736">
    <property type="entry name" value="RECOMBINASES_3"/>
    <property type="match status" value="1"/>
</dbReference>
<dbReference type="InterPro" id="IPR011109">
    <property type="entry name" value="DNA_bind_recombinase_dom"/>
</dbReference>
<dbReference type="GO" id="GO:0003677">
    <property type="term" value="F:DNA binding"/>
    <property type="evidence" value="ECO:0007669"/>
    <property type="project" value="InterPro"/>
</dbReference>
<dbReference type="SMART" id="SM00857">
    <property type="entry name" value="Resolvase"/>
    <property type="match status" value="1"/>
</dbReference>
<feature type="domain" description="Recombinase" evidence="3">
    <location>
        <begin position="170"/>
        <end position="294"/>
    </location>
</feature>
<evidence type="ECO:0000313" key="4">
    <source>
        <dbReference type="EMBL" id="CYV74624.1"/>
    </source>
</evidence>
<evidence type="ECO:0000256" key="1">
    <source>
        <dbReference type="SAM" id="MobiDB-lite"/>
    </source>
</evidence>
<dbReference type="InterPro" id="IPR038109">
    <property type="entry name" value="DNA_bind_recomb_sf"/>
</dbReference>
<dbReference type="AlphaFoldDB" id="A0A0Z8KVB7"/>
<dbReference type="RefSeq" id="WP_044753290.1">
    <property type="nucleotide sequence ID" value="NZ_CEEK01000003.1"/>
</dbReference>
<dbReference type="Proteomes" id="UP000315224">
    <property type="component" value="Unassembled WGS sequence"/>
</dbReference>
<organism evidence="5 7">
    <name type="scientific">Streptococcus suis</name>
    <dbReference type="NCBI Taxonomy" id="1307"/>
    <lineage>
        <taxon>Bacteria</taxon>
        <taxon>Bacillati</taxon>
        <taxon>Bacillota</taxon>
        <taxon>Bacilli</taxon>
        <taxon>Lactobacillales</taxon>
        <taxon>Streptococcaceae</taxon>
        <taxon>Streptococcus</taxon>
    </lineage>
</organism>
<dbReference type="InterPro" id="IPR050639">
    <property type="entry name" value="SSR_resolvase"/>
</dbReference>
<dbReference type="PANTHER" id="PTHR30461:SF23">
    <property type="entry name" value="DNA RECOMBINASE-RELATED"/>
    <property type="match status" value="1"/>
</dbReference>
<gene>
    <name evidence="4" type="ORF">ERS132457_00782</name>
    <name evidence="5" type="ORF">FH692_06115</name>
</gene>
<accession>A0A0Z8KVB7</accession>
<dbReference type="Gene3D" id="3.90.1750.20">
    <property type="entry name" value="Putative Large Serine Recombinase, Chain B, Domain 2"/>
    <property type="match status" value="1"/>
</dbReference>
<dbReference type="Proteomes" id="UP000069831">
    <property type="component" value="Unassembled WGS sequence"/>
</dbReference>
<sequence length="412" mass="46741">MVVTLIPKQLSPKKKRVCAYIRVSSDSESQAMSLENQKAYFEQLYREDAEFVGIYYDQGISGSKESRPGFQAMLTDCFDGKIDLIHTKTVSRFSRNTELLLETSRKLKNLNVDIYFEEQNIHTLSSEGEVMLSVLASVAEEELASMSSNQRWAYQKKFSRGEVLLNTKRFLGYELSDGGELVINPLEALIVKRIFHLYLSGYGTHRIAKLLNKEGVSTATGANWHSSTVASILRNEKYKGSVLLQKTFRDGVNGPVRRNNGHFQQYLIEDNHPPIISETEWERVQELLNSKSIKGKSYQNRYPFSGLLKCCYCGSTLKRQISYKGKIIWSCSKYISEGKKACQGMRVPESEMKDWVIDKPTIIKEEVKTNGKKHYSYSSQVTGNSSRGQTTEDKGGGLLPSVNRTRRTAIKL</sequence>
<dbReference type="InterPro" id="IPR006119">
    <property type="entry name" value="Resolv_N"/>
</dbReference>
<dbReference type="Gene3D" id="3.40.50.1390">
    <property type="entry name" value="Resolvase, N-terminal catalytic domain"/>
    <property type="match status" value="1"/>
</dbReference>
<reference evidence="4 6" key="1">
    <citation type="submission" date="2016-02" db="EMBL/GenBank/DDBJ databases">
        <authorList>
            <consortium name="Pathogen Informatics"/>
        </authorList>
    </citation>
    <scope>NUCLEOTIDE SEQUENCE [LARGE SCALE GENOMIC DNA]</scope>
    <source>
        <strain evidence="4 6">LSS95</strain>
    </source>
</reference>
<evidence type="ECO:0000313" key="5">
    <source>
        <dbReference type="EMBL" id="TQE88450.1"/>
    </source>
</evidence>
<feature type="region of interest" description="Disordered" evidence="1">
    <location>
        <begin position="375"/>
        <end position="412"/>
    </location>
</feature>
<evidence type="ECO:0000313" key="7">
    <source>
        <dbReference type="Proteomes" id="UP000315224"/>
    </source>
</evidence>
<feature type="domain" description="Resolvase/invertase-type recombinase catalytic" evidence="2">
    <location>
        <begin position="16"/>
        <end position="161"/>
    </location>
</feature>
<dbReference type="PROSITE" id="PS51737">
    <property type="entry name" value="RECOMBINASE_DNA_BIND"/>
    <property type="match status" value="1"/>
</dbReference>
<feature type="compositionally biased region" description="Polar residues" evidence="1">
    <location>
        <begin position="376"/>
        <end position="389"/>
    </location>
</feature>
<dbReference type="CDD" id="cd00338">
    <property type="entry name" value="Ser_Recombinase"/>
    <property type="match status" value="1"/>
</dbReference>
<protein>
    <submittedName>
        <fullName evidence="4">DNA recombinase</fullName>
    </submittedName>
    <submittedName>
        <fullName evidence="5">Recombinase family protein</fullName>
    </submittedName>
</protein>
<dbReference type="InterPro" id="IPR025827">
    <property type="entry name" value="Zn_ribbon_recom_dom"/>
</dbReference>
<dbReference type="Pfam" id="PF00239">
    <property type="entry name" value="Resolvase"/>
    <property type="match status" value="1"/>
</dbReference>
<evidence type="ECO:0000259" key="2">
    <source>
        <dbReference type="PROSITE" id="PS51736"/>
    </source>
</evidence>
<proteinExistence type="predicted"/>
<name>A0A0Z8KVB7_STRSU</name>
<dbReference type="Pfam" id="PF07508">
    <property type="entry name" value="Recombinase"/>
    <property type="match status" value="1"/>
</dbReference>
<dbReference type="PANTHER" id="PTHR30461">
    <property type="entry name" value="DNA-INVERTASE FROM LAMBDOID PROPHAGE"/>
    <property type="match status" value="1"/>
</dbReference>
<evidence type="ECO:0000259" key="3">
    <source>
        <dbReference type="PROSITE" id="PS51737"/>
    </source>
</evidence>
<dbReference type="GO" id="GO:0000150">
    <property type="term" value="F:DNA strand exchange activity"/>
    <property type="evidence" value="ECO:0007669"/>
    <property type="project" value="InterPro"/>
</dbReference>
<reference evidence="5 7" key="2">
    <citation type="submission" date="2019-06" db="EMBL/GenBank/DDBJ databases">
        <title>Comprehensive assessment of Oxford Nanopore MinION sequencing for bacterial characterization and routine diagnosis.</title>
        <authorList>
            <person name="Tan S."/>
            <person name="Dvorak C.M.T."/>
            <person name="Gebhart C."/>
            <person name="Estrada A."/>
            <person name="Marthaler D.G."/>
            <person name="Murtaugh M.P."/>
        </authorList>
    </citation>
    <scope>NUCLEOTIDE SEQUENCE [LARGE SCALE GENOMIC DNA]</scope>
    <source>
        <strain evidence="5 7">2017UMN1435.21</strain>
    </source>
</reference>
<evidence type="ECO:0000313" key="6">
    <source>
        <dbReference type="Proteomes" id="UP000069831"/>
    </source>
</evidence>
<dbReference type="EMBL" id="FIIR01000006">
    <property type="protein sequence ID" value="CYV74624.1"/>
    <property type="molecule type" value="Genomic_DNA"/>
</dbReference>